<dbReference type="SUPFAM" id="SSF47370">
    <property type="entry name" value="Bromodomain"/>
    <property type="match status" value="1"/>
</dbReference>
<evidence type="ECO:0000259" key="4">
    <source>
        <dbReference type="PROSITE" id="PS50014"/>
    </source>
</evidence>
<dbReference type="CDD" id="cd04369">
    <property type="entry name" value="Bromodomain"/>
    <property type="match status" value="1"/>
</dbReference>
<keyword evidence="6" id="KW-1185">Reference proteome</keyword>
<comment type="caution">
    <text evidence="5">The sequence shown here is derived from an EMBL/GenBank/DDBJ whole genome shotgun (WGS) entry which is preliminary data.</text>
</comment>
<dbReference type="InterPro" id="IPR001487">
    <property type="entry name" value="Bromodomain"/>
</dbReference>
<evidence type="ECO:0000313" key="5">
    <source>
        <dbReference type="EMBL" id="KAJ4456832.1"/>
    </source>
</evidence>
<accession>A0ABQ8UEM7</accession>
<feature type="region of interest" description="Disordered" evidence="3">
    <location>
        <begin position="1"/>
        <end position="109"/>
    </location>
</feature>
<gene>
    <name evidence="5" type="ORF">PAPYR_7857</name>
</gene>
<evidence type="ECO:0000256" key="2">
    <source>
        <dbReference type="PROSITE-ProRule" id="PRU00035"/>
    </source>
</evidence>
<keyword evidence="1 2" id="KW-0103">Bromodomain</keyword>
<feature type="region of interest" description="Disordered" evidence="3">
    <location>
        <begin position="124"/>
        <end position="172"/>
    </location>
</feature>
<dbReference type="PROSITE" id="PS50014">
    <property type="entry name" value="BROMODOMAIN_2"/>
    <property type="match status" value="1"/>
</dbReference>
<protein>
    <recommendedName>
        <fullName evidence="4">Bromo domain-containing protein</fullName>
    </recommendedName>
</protein>
<feature type="compositionally biased region" description="Low complexity" evidence="3">
    <location>
        <begin position="93"/>
        <end position="108"/>
    </location>
</feature>
<feature type="compositionally biased region" description="Basic residues" evidence="3">
    <location>
        <begin position="146"/>
        <end position="156"/>
    </location>
</feature>
<feature type="compositionally biased region" description="Pro residues" evidence="3">
    <location>
        <begin position="51"/>
        <end position="60"/>
    </location>
</feature>
<feature type="compositionally biased region" description="Basic residues" evidence="3">
    <location>
        <begin position="1"/>
        <end position="11"/>
    </location>
</feature>
<evidence type="ECO:0000313" key="6">
    <source>
        <dbReference type="Proteomes" id="UP001141327"/>
    </source>
</evidence>
<evidence type="ECO:0000256" key="3">
    <source>
        <dbReference type="SAM" id="MobiDB-lite"/>
    </source>
</evidence>
<reference evidence="5" key="1">
    <citation type="journal article" date="2022" name="bioRxiv">
        <title>Genomics of Preaxostyla Flagellates Illuminates Evolutionary Transitions and the Path Towards Mitochondrial Loss.</title>
        <authorList>
            <person name="Novak L.V.F."/>
            <person name="Treitli S.C."/>
            <person name="Pyrih J."/>
            <person name="Halakuc P."/>
            <person name="Pipaliya S.V."/>
            <person name="Vacek V."/>
            <person name="Brzon O."/>
            <person name="Soukal P."/>
            <person name="Eme L."/>
            <person name="Dacks J.B."/>
            <person name="Karnkowska A."/>
            <person name="Elias M."/>
            <person name="Hampl V."/>
        </authorList>
    </citation>
    <scope>NUCLEOTIDE SEQUENCE</scope>
    <source>
        <strain evidence="5">RCP-MX</strain>
    </source>
</reference>
<feature type="compositionally biased region" description="Basic and acidic residues" evidence="3">
    <location>
        <begin position="35"/>
        <end position="47"/>
    </location>
</feature>
<dbReference type="InterPro" id="IPR036427">
    <property type="entry name" value="Bromodomain-like_sf"/>
</dbReference>
<feature type="domain" description="Bromo" evidence="4">
    <location>
        <begin position="400"/>
        <end position="470"/>
    </location>
</feature>
<dbReference type="SMART" id="SM00297">
    <property type="entry name" value="BROMO"/>
    <property type="match status" value="1"/>
</dbReference>
<dbReference type="EMBL" id="JAPMOS010000060">
    <property type="protein sequence ID" value="KAJ4456832.1"/>
    <property type="molecule type" value="Genomic_DNA"/>
</dbReference>
<organism evidence="5 6">
    <name type="scientific">Paratrimastix pyriformis</name>
    <dbReference type="NCBI Taxonomy" id="342808"/>
    <lineage>
        <taxon>Eukaryota</taxon>
        <taxon>Metamonada</taxon>
        <taxon>Preaxostyla</taxon>
        <taxon>Paratrimastigidae</taxon>
        <taxon>Paratrimastix</taxon>
    </lineage>
</organism>
<sequence>MEVPRLKKRVLHQNLVTEPKDPVQTVTPTKKPRNSRPEPKMEMKNQEHPLQPRPKFPPPAIIDDDDPVDSNQNRKCLPKIISDDDNPTPPQRARPAQPLQHPPVVHIVTPPPKQEQLRVLLLDDDDSPKKPVSPANPQSKQPPSRAPKHHPTRRRPQSKEANPPPPLSKTTRRKDFLAGFLPHRSTPWKDDSPRVGDQVVWFADGLKLFMVTYRDQCIAQGIISPDIPDAAEGHDGGVVVHVETASPPSLCRYTIKKEDDSLVVLPFLPFLDCDVPQFLIKKEQYLNALGRWSKGSYVSVPFTHPDKPGWVLWYEGRIWDVNEGPSPWQALKVLWYEQRRHDGAWMVAIEQSEPSVSCWECSSSPSLGTRAPEFPSVAITPELVQQPLRLIKEVFANLREDVEGINVFWDPVDPQCAPGYADIVKNPTCLKKIASDVSSGKIATWRQFVDAITLCAENSVLFNPITRFEYRVGEMLRKAIQEYDVQVKNIVRTSTAPMLAED</sequence>
<dbReference type="Proteomes" id="UP001141327">
    <property type="component" value="Unassembled WGS sequence"/>
</dbReference>
<proteinExistence type="predicted"/>
<dbReference type="Pfam" id="PF00439">
    <property type="entry name" value="Bromodomain"/>
    <property type="match status" value="1"/>
</dbReference>
<evidence type="ECO:0000256" key="1">
    <source>
        <dbReference type="ARBA" id="ARBA00023117"/>
    </source>
</evidence>
<dbReference type="Gene3D" id="1.20.920.10">
    <property type="entry name" value="Bromodomain-like"/>
    <property type="match status" value="1"/>
</dbReference>
<name>A0ABQ8UEM7_9EUKA</name>